<evidence type="ECO:0000313" key="3">
    <source>
        <dbReference type="EMBL" id="SIM80796.1"/>
    </source>
</evidence>
<protein>
    <recommendedName>
        <fullName evidence="5">DUF1343 domain-containing protein</fullName>
    </recommendedName>
</protein>
<evidence type="ECO:0000259" key="1">
    <source>
        <dbReference type="Pfam" id="PF07075"/>
    </source>
</evidence>
<dbReference type="AlphaFoldDB" id="A0A1N5W684"/>
<dbReference type="PIRSF" id="PIRSF016719">
    <property type="entry name" value="UCP016719"/>
    <property type="match status" value="1"/>
</dbReference>
<feature type="domain" description="Peptidoglycan beta-N-acetylmuramidase NamZ C-terminal" evidence="2">
    <location>
        <begin position="221"/>
        <end position="362"/>
    </location>
</feature>
<proteinExistence type="predicted"/>
<evidence type="ECO:0008006" key="5">
    <source>
        <dbReference type="Google" id="ProtNLM"/>
    </source>
</evidence>
<dbReference type="Pfam" id="PF07075">
    <property type="entry name" value="NamZ_N"/>
    <property type="match status" value="1"/>
</dbReference>
<reference evidence="3 4" key="1">
    <citation type="submission" date="2016-04" db="EMBL/GenBank/DDBJ databases">
        <authorList>
            <person name="Evans L.H."/>
            <person name="Alamgir A."/>
            <person name="Owens N."/>
            <person name="Weber N.D."/>
            <person name="Virtaneva K."/>
            <person name="Barbian K."/>
            <person name="Babar A."/>
            <person name="Rosenke K."/>
        </authorList>
    </citation>
    <scope>NUCLEOTIDE SEQUENCE [LARGE SCALE GENOMIC DNA]</scope>
    <source>
        <strain evidence="4">S5(T) (JCM 30642 \VKM B-2941)</strain>
    </source>
</reference>
<dbReference type="Pfam" id="PF20732">
    <property type="entry name" value="NamZ_C"/>
    <property type="match status" value="1"/>
</dbReference>
<name>A0A1N5W684_9ARCH</name>
<dbReference type="EMBL" id="LT671858">
    <property type="protein sequence ID" value="SIM80796.1"/>
    <property type="molecule type" value="Genomic_DNA"/>
</dbReference>
<dbReference type="PANTHER" id="PTHR42915:SF1">
    <property type="entry name" value="PEPTIDOGLYCAN BETA-N-ACETYLMURAMIDASE NAMZ"/>
    <property type="match status" value="1"/>
</dbReference>
<dbReference type="InterPro" id="IPR048503">
    <property type="entry name" value="NamZ_C"/>
</dbReference>
<dbReference type="InterPro" id="IPR048502">
    <property type="entry name" value="NamZ_N"/>
</dbReference>
<evidence type="ECO:0000313" key="4">
    <source>
        <dbReference type="Proteomes" id="UP000195607"/>
    </source>
</evidence>
<dbReference type="Gene3D" id="3.40.50.12170">
    <property type="entry name" value="Uncharacterised protein PF07075, DUF1343"/>
    <property type="match status" value="1"/>
</dbReference>
<organism evidence="3 4">
    <name type="scientific">Cuniculiplasma divulgatum</name>
    <dbReference type="NCBI Taxonomy" id="1673428"/>
    <lineage>
        <taxon>Archaea</taxon>
        <taxon>Methanobacteriati</taxon>
        <taxon>Thermoplasmatota</taxon>
        <taxon>Thermoplasmata</taxon>
        <taxon>Thermoplasmatales</taxon>
        <taxon>Cuniculiplasmataceae</taxon>
        <taxon>Cuniculiplasma</taxon>
    </lineage>
</organism>
<gene>
    <name evidence="3" type="ORF">CSP5_1683</name>
</gene>
<dbReference type="InterPro" id="IPR008302">
    <property type="entry name" value="NamZ"/>
</dbReference>
<sequence length="366" mass="41949">MSFNLGIENLGKNRINENVALLTNASGVTQNLEQNVEFLIRKGFRIRRIFTAEHGFYGTLNDGDDVKNETYNGIDVVSIYSADRKSIKPEELEDVDTVIYDLQDAGTRPYTFISSLKNLLITASELGKKVVVCDRPNPLSNIVDGPVLKKEFVSFVGADEFPLRYGMTIGELAQFMNRNIGADLNISKMTDYDPSRYYDNYMKYYVPPSLNLNSLDSMFNFSGMVLMEAANVSVGRGTPYPFMQFGLEDPVDLRSDEFEGVILRKTSFISLLNPLKEKKLIGYFIHIKDKKSYSSIRMVATIMKKLYNMDKNLINLKKLNLNYGSDEMSKWLEKNEIVTDLYEKINSEISEFMKIRKDYSLYRFPN</sequence>
<evidence type="ECO:0000259" key="2">
    <source>
        <dbReference type="Pfam" id="PF20732"/>
    </source>
</evidence>
<dbReference type="RefSeq" id="WP_148690096.1">
    <property type="nucleotide sequence ID" value="NZ_LT671858.1"/>
</dbReference>
<accession>A0A1N5W684</accession>
<dbReference type="Gene3D" id="3.90.1150.140">
    <property type="match status" value="1"/>
</dbReference>
<feature type="domain" description="Peptidoglycan beta-N-acetylmuramidase NamZ N-terminal" evidence="1">
    <location>
        <begin position="19"/>
        <end position="215"/>
    </location>
</feature>
<dbReference type="GO" id="GO:0033922">
    <property type="term" value="F:peptidoglycan beta-N-acetylmuramidase activity"/>
    <property type="evidence" value="ECO:0007669"/>
    <property type="project" value="InterPro"/>
</dbReference>
<dbReference type="GeneID" id="41588925"/>
<dbReference type="PANTHER" id="PTHR42915">
    <property type="entry name" value="HYPOTHETICAL 460 KDA PROTEIN IN FEUA-SIGW INTERGENIC REGION [PRECURSOR]"/>
    <property type="match status" value="1"/>
</dbReference>
<dbReference type="Proteomes" id="UP000195607">
    <property type="component" value="Chromosome I"/>
</dbReference>